<dbReference type="Pfam" id="PF07995">
    <property type="entry name" value="GSDH"/>
    <property type="match status" value="1"/>
</dbReference>
<dbReference type="PANTHER" id="PTHR19328:SF13">
    <property type="entry name" value="HIPL1 PROTEIN"/>
    <property type="match status" value="1"/>
</dbReference>
<name>A0A8K0DI74_9ROSA</name>
<dbReference type="AlphaFoldDB" id="A0A8K0DI74"/>
<gene>
    <name evidence="2" type="ORF">FNV43_RR26106</name>
</gene>
<sequence>MNISDSGCSALVKSILCAVCDQFSADLFKVESGSRTVPVLCDSTTLIHSNKSANNFSSTMWNACQNVSILNSPFAPSPQVTTTCFNGEPVSLTSTETLRRPKGLCLEKIGNGPYLNMVAHPDGSNRAFFADQSGKIWLAIVPEQGSGGTLRLNESNPFLDLTSVVYYSNSFGLMGLAFHPNSTQNGRFFAAFNCDKSEDKELEPEIWALGLRNPWRCSFDSQRRLYFICADTGQEQHEEVDIITKGGNYGWNTHEGPFLFNSRQPREGNTSANSTNMIFPVLAFNHTDIYRNERSAAICGGYFYRSMTDQCLYGSDLYADLYGSFIWAASESPKGSGNFSTTEIPFSCTQNSPTNCNSIPGSSRPDLGYIYSFGEDNSKDVFILTSTGVYRVVDPSLCNYTCSKEKVRNISSTSTLSSSNRNQMINTYRHSLLPFLSMLFLLLVFTL</sequence>
<accession>A0A8K0DI74</accession>
<evidence type="ECO:0000259" key="1">
    <source>
        <dbReference type="Pfam" id="PF07995"/>
    </source>
</evidence>
<evidence type="ECO:0000313" key="2">
    <source>
        <dbReference type="EMBL" id="KAF3431375.1"/>
    </source>
</evidence>
<protein>
    <recommendedName>
        <fullName evidence="1">Glucose/Sorbosone dehydrogenase domain-containing protein</fullName>
    </recommendedName>
</protein>
<dbReference type="OrthoDB" id="10266706at2759"/>
<dbReference type="InterPro" id="IPR012938">
    <property type="entry name" value="Glc/Sorbosone_DH"/>
</dbReference>
<comment type="caution">
    <text evidence="2">The sequence shown here is derived from an EMBL/GenBank/DDBJ whole genome shotgun (WGS) entry which is preliminary data.</text>
</comment>
<feature type="domain" description="Glucose/Sorbosone dehydrogenase" evidence="1">
    <location>
        <begin position="199"/>
        <end position="313"/>
    </location>
</feature>
<reference evidence="2" key="1">
    <citation type="submission" date="2020-03" db="EMBL/GenBank/DDBJ databases">
        <title>A high-quality chromosome-level genome assembly of a woody plant with both climbing and erect habits, Rhamnella rubrinervis.</title>
        <authorList>
            <person name="Lu Z."/>
            <person name="Yang Y."/>
            <person name="Zhu X."/>
            <person name="Sun Y."/>
        </authorList>
    </citation>
    <scope>NUCLEOTIDE SEQUENCE</scope>
    <source>
        <strain evidence="2">BYM</strain>
        <tissue evidence="2">Leaf</tissue>
    </source>
</reference>
<evidence type="ECO:0000313" key="3">
    <source>
        <dbReference type="Proteomes" id="UP000796880"/>
    </source>
</evidence>
<dbReference type="InterPro" id="IPR011041">
    <property type="entry name" value="Quinoprot_gluc/sorb_DH_b-prop"/>
</dbReference>
<dbReference type="PANTHER" id="PTHR19328">
    <property type="entry name" value="HEDGEHOG-INTERACTING PROTEIN"/>
    <property type="match status" value="1"/>
</dbReference>
<keyword evidence="3" id="KW-1185">Reference proteome</keyword>
<dbReference type="Gene3D" id="2.120.10.30">
    <property type="entry name" value="TolB, C-terminal domain"/>
    <property type="match status" value="2"/>
</dbReference>
<dbReference type="InterPro" id="IPR011042">
    <property type="entry name" value="6-blade_b-propeller_TolB-like"/>
</dbReference>
<dbReference type="EMBL" id="VOIH02000012">
    <property type="protein sequence ID" value="KAF3431375.1"/>
    <property type="molecule type" value="Genomic_DNA"/>
</dbReference>
<organism evidence="2 3">
    <name type="scientific">Rhamnella rubrinervis</name>
    <dbReference type="NCBI Taxonomy" id="2594499"/>
    <lineage>
        <taxon>Eukaryota</taxon>
        <taxon>Viridiplantae</taxon>
        <taxon>Streptophyta</taxon>
        <taxon>Embryophyta</taxon>
        <taxon>Tracheophyta</taxon>
        <taxon>Spermatophyta</taxon>
        <taxon>Magnoliopsida</taxon>
        <taxon>eudicotyledons</taxon>
        <taxon>Gunneridae</taxon>
        <taxon>Pentapetalae</taxon>
        <taxon>rosids</taxon>
        <taxon>fabids</taxon>
        <taxon>Rosales</taxon>
        <taxon>Rhamnaceae</taxon>
        <taxon>rhamnoid group</taxon>
        <taxon>Rhamneae</taxon>
        <taxon>Rhamnella</taxon>
    </lineage>
</organism>
<proteinExistence type="predicted"/>
<dbReference type="SUPFAM" id="SSF50952">
    <property type="entry name" value="Soluble quinoprotein glucose dehydrogenase"/>
    <property type="match status" value="1"/>
</dbReference>
<dbReference type="Proteomes" id="UP000796880">
    <property type="component" value="Unassembled WGS sequence"/>
</dbReference>